<evidence type="ECO:0000256" key="1">
    <source>
        <dbReference type="SAM" id="MobiDB-lite"/>
    </source>
</evidence>
<dbReference type="GO" id="GO:0046975">
    <property type="term" value="F:histone H3K36 methyltransferase activity"/>
    <property type="evidence" value="ECO:0007669"/>
    <property type="project" value="TreeGrafter"/>
</dbReference>
<reference evidence="2" key="1">
    <citation type="journal article" date="2020" name="bioRxiv">
        <title>Chromosome-level reference genome of the European wasp spider Argiope bruennichi: a resource for studies on range expansion and evolutionary adaptation.</title>
        <authorList>
            <person name="Sheffer M.M."/>
            <person name="Hoppe A."/>
            <person name="Krehenwinkel H."/>
            <person name="Uhl G."/>
            <person name="Kuss A.W."/>
            <person name="Jensen L."/>
            <person name="Jensen C."/>
            <person name="Gillespie R.G."/>
            <person name="Hoff K.J."/>
            <person name="Prost S."/>
        </authorList>
    </citation>
    <scope>NUCLEOTIDE SEQUENCE</scope>
</reference>
<accession>A0A8T0FE32</accession>
<reference evidence="2" key="2">
    <citation type="submission" date="2020-06" db="EMBL/GenBank/DDBJ databases">
        <authorList>
            <person name="Sheffer M."/>
        </authorList>
    </citation>
    <scope>NUCLEOTIDE SEQUENCE</scope>
</reference>
<dbReference type="GO" id="GO:0044774">
    <property type="term" value="P:mitotic DNA integrity checkpoint signaling"/>
    <property type="evidence" value="ECO:0007669"/>
    <property type="project" value="TreeGrafter"/>
</dbReference>
<dbReference type="GO" id="GO:0035861">
    <property type="term" value="C:site of double-strand break"/>
    <property type="evidence" value="ECO:0007669"/>
    <property type="project" value="TreeGrafter"/>
</dbReference>
<dbReference type="Gene3D" id="3.30.420.10">
    <property type="entry name" value="Ribonuclease H-like superfamily/Ribonuclease H"/>
    <property type="match status" value="1"/>
</dbReference>
<dbReference type="PANTHER" id="PTHR46060">
    <property type="entry name" value="MARINER MOS1 TRANSPOSASE-LIKE PROTEIN"/>
    <property type="match status" value="1"/>
</dbReference>
<keyword evidence="3" id="KW-1185">Reference proteome</keyword>
<dbReference type="GO" id="GO:0000014">
    <property type="term" value="F:single-stranded DNA endodeoxyribonuclease activity"/>
    <property type="evidence" value="ECO:0007669"/>
    <property type="project" value="TreeGrafter"/>
</dbReference>
<feature type="region of interest" description="Disordered" evidence="1">
    <location>
        <begin position="1"/>
        <end position="34"/>
    </location>
</feature>
<organism evidence="2 3">
    <name type="scientific">Argiope bruennichi</name>
    <name type="common">Wasp spider</name>
    <name type="synonym">Aranea bruennichi</name>
    <dbReference type="NCBI Taxonomy" id="94029"/>
    <lineage>
        <taxon>Eukaryota</taxon>
        <taxon>Metazoa</taxon>
        <taxon>Ecdysozoa</taxon>
        <taxon>Arthropoda</taxon>
        <taxon>Chelicerata</taxon>
        <taxon>Arachnida</taxon>
        <taxon>Araneae</taxon>
        <taxon>Araneomorphae</taxon>
        <taxon>Entelegynae</taxon>
        <taxon>Araneoidea</taxon>
        <taxon>Araneidae</taxon>
        <taxon>Argiope</taxon>
    </lineage>
</organism>
<dbReference type="GO" id="GO:0006303">
    <property type="term" value="P:double-strand break repair via nonhomologous end joining"/>
    <property type="evidence" value="ECO:0007669"/>
    <property type="project" value="TreeGrafter"/>
</dbReference>
<dbReference type="Gene3D" id="1.10.10.10">
    <property type="entry name" value="Winged helix-like DNA-binding domain superfamily/Winged helix DNA-binding domain"/>
    <property type="match status" value="1"/>
</dbReference>
<dbReference type="GO" id="GO:0003697">
    <property type="term" value="F:single-stranded DNA binding"/>
    <property type="evidence" value="ECO:0007669"/>
    <property type="project" value="TreeGrafter"/>
</dbReference>
<proteinExistence type="predicted"/>
<dbReference type="InterPro" id="IPR052709">
    <property type="entry name" value="Transposase-MT_Hybrid"/>
</dbReference>
<sequence length="168" mass="19509">MQELFSRFKSGDTSLEEKPGRGRPSDFDDKPNLATVEGDESLTTRRLADNFNVGHSTILRRLKNLGKIWKLAEWVPYEFSDNNKAECVQICTDLLQRNERGLFLKDTITADESWLLFRNLKRKKVCVSPGISPKGIMKDMHCKKAMRRVWWARSGITHWEILFNGICY</sequence>
<feature type="compositionally biased region" description="Basic and acidic residues" evidence="1">
    <location>
        <begin position="15"/>
        <end position="31"/>
    </location>
</feature>
<dbReference type="InterPro" id="IPR036388">
    <property type="entry name" value="WH-like_DNA-bd_sf"/>
</dbReference>
<dbReference type="GO" id="GO:0042800">
    <property type="term" value="F:histone H3K4 methyltransferase activity"/>
    <property type="evidence" value="ECO:0007669"/>
    <property type="project" value="TreeGrafter"/>
</dbReference>
<evidence type="ECO:0000313" key="2">
    <source>
        <dbReference type="EMBL" id="KAF8788655.1"/>
    </source>
</evidence>
<dbReference type="GO" id="GO:0000793">
    <property type="term" value="C:condensed chromosome"/>
    <property type="evidence" value="ECO:0007669"/>
    <property type="project" value="TreeGrafter"/>
</dbReference>
<dbReference type="GO" id="GO:0044547">
    <property type="term" value="F:DNA topoisomerase binding"/>
    <property type="evidence" value="ECO:0007669"/>
    <property type="project" value="TreeGrafter"/>
</dbReference>
<dbReference type="GO" id="GO:0000729">
    <property type="term" value="P:DNA double-strand break processing"/>
    <property type="evidence" value="ECO:0007669"/>
    <property type="project" value="TreeGrafter"/>
</dbReference>
<dbReference type="EMBL" id="JABXBU010000012">
    <property type="protein sequence ID" value="KAF8788655.1"/>
    <property type="molecule type" value="Genomic_DNA"/>
</dbReference>
<dbReference type="PANTHER" id="PTHR46060:SF2">
    <property type="entry name" value="HISTONE-LYSINE N-METHYLTRANSFERASE SETMAR"/>
    <property type="match status" value="1"/>
</dbReference>
<dbReference type="AlphaFoldDB" id="A0A8T0FE32"/>
<comment type="caution">
    <text evidence="2">The sequence shown here is derived from an EMBL/GenBank/DDBJ whole genome shotgun (WGS) entry which is preliminary data.</text>
</comment>
<name>A0A8T0FE32_ARGBR</name>
<dbReference type="GO" id="GO:0005634">
    <property type="term" value="C:nucleus"/>
    <property type="evidence" value="ECO:0007669"/>
    <property type="project" value="TreeGrafter"/>
</dbReference>
<evidence type="ECO:0000313" key="3">
    <source>
        <dbReference type="Proteomes" id="UP000807504"/>
    </source>
</evidence>
<gene>
    <name evidence="2" type="ORF">HNY73_006676</name>
</gene>
<dbReference type="GO" id="GO:0015074">
    <property type="term" value="P:DNA integration"/>
    <property type="evidence" value="ECO:0007669"/>
    <property type="project" value="TreeGrafter"/>
</dbReference>
<dbReference type="Proteomes" id="UP000807504">
    <property type="component" value="Unassembled WGS sequence"/>
</dbReference>
<dbReference type="GO" id="GO:0003690">
    <property type="term" value="F:double-stranded DNA binding"/>
    <property type="evidence" value="ECO:0007669"/>
    <property type="project" value="TreeGrafter"/>
</dbReference>
<dbReference type="InterPro" id="IPR036397">
    <property type="entry name" value="RNaseH_sf"/>
</dbReference>
<protein>
    <submittedName>
        <fullName evidence="2">Histone-lysine N-methyltransferase SETMAR like protein</fullName>
    </submittedName>
</protein>
<dbReference type="GO" id="GO:0031297">
    <property type="term" value="P:replication fork processing"/>
    <property type="evidence" value="ECO:0007669"/>
    <property type="project" value="TreeGrafter"/>
</dbReference>